<dbReference type="EMBL" id="CP127295">
    <property type="protein sequence ID" value="WIY00939.1"/>
    <property type="molecule type" value="Genomic_DNA"/>
</dbReference>
<sequence length="270" mass="27651">MPDAVAGGSRVAIVSDGSALPRTADVNAMLRADAALISDLSGLVAVPRVILADSPDGLAAGVRGLPADVGSVLLAYVDAERAYHVTNELQSHGVRPTVSEHDVNAVVLAAIALRSVAFDGRSLRRCSMVVAGARESPMLSVILMASGVADITTWNSSDAAVFPLHSVLHGADLVIDLVNGPAAAADYRRAGITAISRDDVHVAPFVGVGLLRAAASTAGLGLDIEVLATCARALAPVLPCNRPVARGQGLTLTRLITDIATGVHLDRLSQ</sequence>
<keyword evidence="2" id="KW-1185">Reference proteome</keyword>
<dbReference type="RefSeq" id="WP_285997400.1">
    <property type="nucleotide sequence ID" value="NZ_CP127295.1"/>
</dbReference>
<evidence type="ECO:0000313" key="1">
    <source>
        <dbReference type="EMBL" id="WIY00939.1"/>
    </source>
</evidence>
<dbReference type="AlphaFoldDB" id="A0A9Y2JP60"/>
<evidence type="ECO:0000313" key="2">
    <source>
        <dbReference type="Proteomes" id="UP001239397"/>
    </source>
</evidence>
<organism evidence="1 2">
    <name type="scientific">Amycolatopsis mongoliensis</name>
    <dbReference type="NCBI Taxonomy" id="715475"/>
    <lineage>
        <taxon>Bacteria</taxon>
        <taxon>Bacillati</taxon>
        <taxon>Actinomycetota</taxon>
        <taxon>Actinomycetes</taxon>
        <taxon>Pseudonocardiales</taxon>
        <taxon>Pseudonocardiaceae</taxon>
        <taxon>Amycolatopsis</taxon>
    </lineage>
</organism>
<dbReference type="Proteomes" id="UP001239397">
    <property type="component" value="Chromosome"/>
</dbReference>
<proteinExistence type="predicted"/>
<accession>A0A9Y2JP60</accession>
<reference evidence="1 2" key="1">
    <citation type="submission" date="2023-06" db="EMBL/GenBank/DDBJ databases">
        <authorList>
            <person name="Oyuntsetseg B."/>
            <person name="Kim S.B."/>
        </authorList>
    </citation>
    <scope>NUCLEOTIDE SEQUENCE [LARGE SCALE GENOMIC DNA]</scope>
    <source>
        <strain evidence="1 2">4-36</strain>
    </source>
</reference>
<protein>
    <submittedName>
        <fullName evidence="1">Uncharacterized protein</fullName>
    </submittedName>
</protein>
<gene>
    <name evidence="1" type="ORF">QRX60_44000</name>
</gene>
<dbReference type="KEGG" id="amog:QRX60_44000"/>
<name>A0A9Y2JP60_9PSEU</name>